<keyword evidence="3" id="KW-0813">Transport</keyword>
<feature type="transmembrane region" description="Helical" evidence="8">
    <location>
        <begin position="70"/>
        <end position="91"/>
    </location>
</feature>
<feature type="transmembrane region" description="Helical" evidence="8">
    <location>
        <begin position="197"/>
        <end position="216"/>
    </location>
</feature>
<evidence type="ECO:0000313" key="9">
    <source>
        <dbReference type="EMBL" id="HAN25801.1"/>
    </source>
</evidence>
<keyword evidence="4" id="KW-1003">Cell membrane</keyword>
<dbReference type="Proteomes" id="UP000257479">
    <property type="component" value="Unassembled WGS sequence"/>
</dbReference>
<feature type="transmembrane region" description="Helical" evidence="8">
    <location>
        <begin position="223"/>
        <end position="240"/>
    </location>
</feature>
<dbReference type="Pfam" id="PF01032">
    <property type="entry name" value="FecCD"/>
    <property type="match status" value="1"/>
</dbReference>
<protein>
    <submittedName>
        <fullName evidence="9">ABC transporter permease</fullName>
    </submittedName>
</protein>
<dbReference type="PANTHER" id="PTHR30472:SF24">
    <property type="entry name" value="FERRIC ENTEROBACTIN TRANSPORT SYSTEM PERMEASE PROTEIN FEPG"/>
    <property type="match status" value="1"/>
</dbReference>
<feature type="transmembrane region" description="Helical" evidence="8">
    <location>
        <begin position="285"/>
        <end position="306"/>
    </location>
</feature>
<evidence type="ECO:0000256" key="1">
    <source>
        <dbReference type="ARBA" id="ARBA00004651"/>
    </source>
</evidence>
<sequence length="338" mass="34204">MAAVDRVRRGLRRRALLVAAAMTIVLLVAATLALGLGDYPMDPWQVLRTLVGGGTRIESYIVWETRMPRFAMAVVAGGALALAGALLQGLLRNPLASPDLLGISGGASVAAVVGLLVFGIGGPLLAVVAFGGGAAVAVLLLVAAARRGQSGFRIILAGIGVSFLCACVIDYLLTRSKIEQAQAAYVWLAGSLNATPWWQVATVAAVVVVTLPAVLLAARDLPVLALGPDAASGLGVRLGFVRLGVIAAAVLLTATVCAFCGPISFVALCAPAIARSLRRGAAPSLGTSALVGSVLLVGADLVAQHAWPGRSIPVGAVTGALGAVFLLWLLATSKGRFA</sequence>
<feature type="transmembrane region" description="Helical" evidence="8">
    <location>
        <begin position="124"/>
        <end position="142"/>
    </location>
</feature>
<gene>
    <name evidence="9" type="ORF">DCP95_14720</name>
</gene>
<name>A0A3C1KGL9_9MICO</name>
<dbReference type="Gene3D" id="1.10.3470.10">
    <property type="entry name" value="ABC transporter involved in vitamin B12 uptake, BtuC"/>
    <property type="match status" value="1"/>
</dbReference>
<evidence type="ECO:0000256" key="6">
    <source>
        <dbReference type="ARBA" id="ARBA00022989"/>
    </source>
</evidence>
<reference evidence="9 10" key="1">
    <citation type="journal article" date="2018" name="Nat. Biotechnol.">
        <title>A standardized bacterial taxonomy based on genome phylogeny substantially revises the tree of life.</title>
        <authorList>
            <person name="Parks D.H."/>
            <person name="Chuvochina M."/>
            <person name="Waite D.W."/>
            <person name="Rinke C."/>
            <person name="Skarshewski A."/>
            <person name="Chaumeil P.A."/>
            <person name="Hugenholtz P."/>
        </authorList>
    </citation>
    <scope>NUCLEOTIDE SEQUENCE [LARGE SCALE GENOMIC DNA]</scope>
    <source>
        <strain evidence="9">UBA9152</strain>
    </source>
</reference>
<evidence type="ECO:0000256" key="4">
    <source>
        <dbReference type="ARBA" id="ARBA00022475"/>
    </source>
</evidence>
<dbReference type="GO" id="GO:0022857">
    <property type="term" value="F:transmembrane transporter activity"/>
    <property type="evidence" value="ECO:0007669"/>
    <property type="project" value="InterPro"/>
</dbReference>
<feature type="transmembrane region" description="Helical" evidence="8">
    <location>
        <begin position="246"/>
        <end position="273"/>
    </location>
</feature>
<dbReference type="InterPro" id="IPR000522">
    <property type="entry name" value="ABC_transptr_permease_BtuC"/>
</dbReference>
<comment type="subcellular location">
    <subcellularLocation>
        <location evidence="1">Cell membrane</location>
        <topology evidence="1">Multi-pass membrane protein</topology>
    </subcellularLocation>
</comment>
<evidence type="ECO:0000313" key="10">
    <source>
        <dbReference type="Proteomes" id="UP000257479"/>
    </source>
</evidence>
<proteinExistence type="inferred from homology"/>
<feature type="transmembrane region" description="Helical" evidence="8">
    <location>
        <begin position="100"/>
        <end position="118"/>
    </location>
</feature>
<organism evidence="9 10">
    <name type="scientific">Microbacterium ginsengisoli</name>
    <dbReference type="NCBI Taxonomy" id="400772"/>
    <lineage>
        <taxon>Bacteria</taxon>
        <taxon>Bacillati</taxon>
        <taxon>Actinomycetota</taxon>
        <taxon>Actinomycetes</taxon>
        <taxon>Micrococcales</taxon>
        <taxon>Microbacteriaceae</taxon>
        <taxon>Microbacterium</taxon>
    </lineage>
</organism>
<comment type="caution">
    <text evidence="9">The sequence shown here is derived from an EMBL/GenBank/DDBJ whole genome shotgun (WGS) entry which is preliminary data.</text>
</comment>
<dbReference type="PANTHER" id="PTHR30472">
    <property type="entry name" value="FERRIC ENTEROBACTIN TRANSPORT SYSTEM PERMEASE PROTEIN"/>
    <property type="match status" value="1"/>
</dbReference>
<evidence type="ECO:0000256" key="7">
    <source>
        <dbReference type="ARBA" id="ARBA00023136"/>
    </source>
</evidence>
<evidence type="ECO:0000256" key="5">
    <source>
        <dbReference type="ARBA" id="ARBA00022692"/>
    </source>
</evidence>
<evidence type="ECO:0000256" key="3">
    <source>
        <dbReference type="ARBA" id="ARBA00022448"/>
    </source>
</evidence>
<dbReference type="GO" id="GO:0033214">
    <property type="term" value="P:siderophore-iron import into cell"/>
    <property type="evidence" value="ECO:0007669"/>
    <property type="project" value="TreeGrafter"/>
</dbReference>
<evidence type="ECO:0000256" key="2">
    <source>
        <dbReference type="ARBA" id="ARBA00007935"/>
    </source>
</evidence>
<keyword evidence="7 8" id="KW-0472">Membrane</keyword>
<dbReference type="CDD" id="cd06550">
    <property type="entry name" value="TM_ABC_iron-siderophores_like"/>
    <property type="match status" value="1"/>
</dbReference>
<feature type="transmembrane region" description="Helical" evidence="8">
    <location>
        <begin position="15"/>
        <end position="36"/>
    </location>
</feature>
<feature type="transmembrane region" description="Helical" evidence="8">
    <location>
        <begin position="312"/>
        <end position="331"/>
    </location>
</feature>
<feature type="transmembrane region" description="Helical" evidence="8">
    <location>
        <begin position="154"/>
        <end position="173"/>
    </location>
</feature>
<dbReference type="GO" id="GO:0005886">
    <property type="term" value="C:plasma membrane"/>
    <property type="evidence" value="ECO:0007669"/>
    <property type="project" value="UniProtKB-SubCell"/>
</dbReference>
<keyword evidence="5 8" id="KW-0812">Transmembrane</keyword>
<dbReference type="SUPFAM" id="SSF81345">
    <property type="entry name" value="ABC transporter involved in vitamin B12 uptake, BtuC"/>
    <property type="match status" value="1"/>
</dbReference>
<keyword evidence="6 8" id="KW-1133">Transmembrane helix</keyword>
<dbReference type="AlphaFoldDB" id="A0A3C1KGL9"/>
<comment type="similarity">
    <text evidence="2">Belongs to the binding-protein-dependent transport system permease family. FecCD subfamily.</text>
</comment>
<dbReference type="EMBL" id="DMNG01000259">
    <property type="protein sequence ID" value="HAN25801.1"/>
    <property type="molecule type" value="Genomic_DNA"/>
</dbReference>
<evidence type="ECO:0000256" key="8">
    <source>
        <dbReference type="SAM" id="Phobius"/>
    </source>
</evidence>
<dbReference type="InterPro" id="IPR037294">
    <property type="entry name" value="ABC_BtuC-like"/>
</dbReference>
<accession>A0A3C1KGL9</accession>